<dbReference type="GO" id="GO:0016757">
    <property type="term" value="F:glycosyltransferase activity"/>
    <property type="evidence" value="ECO:0007669"/>
    <property type="project" value="UniProtKB-KW"/>
</dbReference>
<dbReference type="AlphaFoldDB" id="A0A9D2FV64"/>
<sequence>MKAEKVSVIIPAYNCERYLEQCVQSVLAQTYSNIEVIIVNDGSTDSTGKVAELLKEQDNRIRVLHKSNSGEGPTRNIGLDLAVGDYILFVDADDWIDPNHIKDLHQSLIDTGSDIAVTNLSQYYDESGKYRIHITKEDYYQEVYTPQEWFKMQYGKPNFLSIAFTVPWCKLYKASLFEDILYPAKAAADDYTTWKLYLLSDKIVYTHTASYVYRVNESSLTATRETGDIFKFETVEERLSLLSAAGFDVTDEIAAYEWRLAVNKQPRLDSGDIAAYKDIVFKMKVIQKYKK</sequence>
<dbReference type="InterPro" id="IPR001173">
    <property type="entry name" value="Glyco_trans_2-like"/>
</dbReference>
<protein>
    <submittedName>
        <fullName evidence="4">Glycosyltransferase</fullName>
    </submittedName>
</protein>
<keyword evidence="1" id="KW-0328">Glycosyltransferase</keyword>
<dbReference type="Pfam" id="PF00535">
    <property type="entry name" value="Glycos_transf_2"/>
    <property type="match status" value="1"/>
</dbReference>
<dbReference type="InterPro" id="IPR029044">
    <property type="entry name" value="Nucleotide-diphossugar_trans"/>
</dbReference>
<evidence type="ECO:0000256" key="1">
    <source>
        <dbReference type="ARBA" id="ARBA00022676"/>
    </source>
</evidence>
<evidence type="ECO:0000313" key="5">
    <source>
        <dbReference type="Proteomes" id="UP000824058"/>
    </source>
</evidence>
<dbReference type="Proteomes" id="UP000824058">
    <property type="component" value="Unassembled WGS sequence"/>
</dbReference>
<dbReference type="PANTHER" id="PTHR22916">
    <property type="entry name" value="GLYCOSYLTRANSFERASE"/>
    <property type="match status" value="1"/>
</dbReference>
<gene>
    <name evidence="4" type="ORF">H9965_03800</name>
</gene>
<feature type="domain" description="Glycosyltransferase 2-like" evidence="3">
    <location>
        <begin position="7"/>
        <end position="180"/>
    </location>
</feature>
<reference evidence="4" key="2">
    <citation type="submission" date="2021-04" db="EMBL/GenBank/DDBJ databases">
        <authorList>
            <person name="Gilroy R."/>
        </authorList>
    </citation>
    <scope>NUCLEOTIDE SEQUENCE</scope>
    <source>
        <strain evidence="4">ChiBcolR9-63</strain>
    </source>
</reference>
<dbReference type="CDD" id="cd00761">
    <property type="entry name" value="Glyco_tranf_GTA_type"/>
    <property type="match status" value="1"/>
</dbReference>
<dbReference type="Gene3D" id="3.90.550.10">
    <property type="entry name" value="Spore Coat Polysaccharide Biosynthesis Protein SpsA, Chain A"/>
    <property type="match status" value="1"/>
</dbReference>
<reference evidence="4" key="1">
    <citation type="journal article" date="2021" name="PeerJ">
        <title>Extensive microbial diversity within the chicken gut microbiome revealed by metagenomics and culture.</title>
        <authorList>
            <person name="Gilroy R."/>
            <person name="Ravi A."/>
            <person name="Getino M."/>
            <person name="Pursley I."/>
            <person name="Horton D.L."/>
            <person name="Alikhan N.F."/>
            <person name="Baker D."/>
            <person name="Gharbi K."/>
            <person name="Hall N."/>
            <person name="Watson M."/>
            <person name="Adriaenssens E.M."/>
            <person name="Foster-Nyarko E."/>
            <person name="Jarju S."/>
            <person name="Secka A."/>
            <person name="Antonio M."/>
            <person name="Oren A."/>
            <person name="Chaudhuri R.R."/>
            <person name="La Ragione R."/>
            <person name="Hildebrand F."/>
            <person name="Pallen M.J."/>
        </authorList>
    </citation>
    <scope>NUCLEOTIDE SEQUENCE</scope>
    <source>
        <strain evidence="4">ChiBcolR9-63</strain>
    </source>
</reference>
<keyword evidence="2" id="KW-0808">Transferase</keyword>
<evidence type="ECO:0000259" key="3">
    <source>
        <dbReference type="Pfam" id="PF00535"/>
    </source>
</evidence>
<name>A0A9D2FV64_9STRE</name>
<dbReference type="PANTHER" id="PTHR22916:SF51">
    <property type="entry name" value="GLYCOSYLTRANSFERASE EPSH-RELATED"/>
    <property type="match status" value="1"/>
</dbReference>
<evidence type="ECO:0000313" key="4">
    <source>
        <dbReference type="EMBL" id="HIZ67578.1"/>
    </source>
</evidence>
<dbReference type="SUPFAM" id="SSF53448">
    <property type="entry name" value="Nucleotide-diphospho-sugar transferases"/>
    <property type="match status" value="1"/>
</dbReference>
<proteinExistence type="predicted"/>
<evidence type="ECO:0000256" key="2">
    <source>
        <dbReference type="ARBA" id="ARBA00022679"/>
    </source>
</evidence>
<dbReference type="EMBL" id="DXBD01000028">
    <property type="protein sequence ID" value="HIZ67578.1"/>
    <property type="molecule type" value="Genomic_DNA"/>
</dbReference>
<comment type="caution">
    <text evidence="4">The sequence shown here is derived from an EMBL/GenBank/DDBJ whole genome shotgun (WGS) entry which is preliminary data.</text>
</comment>
<accession>A0A9D2FV64</accession>
<organism evidence="4 5">
    <name type="scientific">Candidatus Streptococcus faecavium</name>
    <dbReference type="NCBI Taxonomy" id="2838763"/>
    <lineage>
        <taxon>Bacteria</taxon>
        <taxon>Bacillati</taxon>
        <taxon>Bacillota</taxon>
        <taxon>Bacilli</taxon>
        <taxon>Lactobacillales</taxon>
        <taxon>Streptococcaceae</taxon>
        <taxon>Streptococcus</taxon>
    </lineage>
</organism>